<dbReference type="InterPro" id="IPR027385">
    <property type="entry name" value="Beta-barrel_OMP"/>
</dbReference>
<name>A0ABS4BSR1_9FLAO</name>
<dbReference type="SUPFAM" id="SSF103515">
    <property type="entry name" value="Autotransporter"/>
    <property type="match status" value="1"/>
</dbReference>
<dbReference type="Pfam" id="PF13505">
    <property type="entry name" value="OMP_b-brl"/>
    <property type="match status" value="1"/>
</dbReference>
<protein>
    <submittedName>
        <fullName evidence="4">Outer membrane beta-barrel protein</fullName>
    </submittedName>
</protein>
<evidence type="ECO:0000256" key="2">
    <source>
        <dbReference type="SAM" id="SignalP"/>
    </source>
</evidence>
<dbReference type="EMBL" id="JAGJCB010000005">
    <property type="protein sequence ID" value="MBP0903592.1"/>
    <property type="molecule type" value="Genomic_DNA"/>
</dbReference>
<reference evidence="4 5" key="1">
    <citation type="submission" date="2021-04" db="EMBL/GenBank/DDBJ databases">
        <title>Mariniflexile gromovii gen. nov., sp. nov., a gliding bacterium isolated from the sea urchin Strongylocentrotus intermedius.</title>
        <authorList>
            <person name="Ko S."/>
            <person name="Le V."/>
            <person name="Ahn C.-Y."/>
            <person name="Oh H.-M."/>
        </authorList>
    </citation>
    <scope>NUCLEOTIDE SEQUENCE [LARGE SCALE GENOMIC DNA]</scope>
    <source>
        <strain evidence="4 5">KCTC 12570</strain>
    </source>
</reference>
<evidence type="ECO:0000313" key="4">
    <source>
        <dbReference type="EMBL" id="MBP0903592.1"/>
    </source>
</evidence>
<evidence type="ECO:0000313" key="5">
    <source>
        <dbReference type="Proteomes" id="UP000670776"/>
    </source>
</evidence>
<comment type="caution">
    <text evidence="4">The sequence shown here is derived from an EMBL/GenBank/DDBJ whole genome shotgun (WGS) entry which is preliminary data.</text>
</comment>
<feature type="domain" description="Outer membrane protein beta-barrel" evidence="3">
    <location>
        <begin position="8"/>
        <end position="203"/>
    </location>
</feature>
<feature type="chain" id="PRO_5045601438" evidence="2">
    <location>
        <begin position="19"/>
        <end position="215"/>
    </location>
</feature>
<keyword evidence="5" id="KW-1185">Reference proteome</keyword>
<keyword evidence="1 2" id="KW-0732">Signal</keyword>
<accession>A0ABS4BSR1</accession>
<dbReference type="RefSeq" id="WP_209653974.1">
    <property type="nucleotide sequence ID" value="NZ_JAGJCB010000005.1"/>
</dbReference>
<dbReference type="Gene3D" id="2.40.128.130">
    <property type="entry name" value="Autotransporter beta-domain"/>
    <property type="match status" value="1"/>
</dbReference>
<proteinExistence type="predicted"/>
<evidence type="ECO:0000256" key="1">
    <source>
        <dbReference type="ARBA" id="ARBA00022729"/>
    </source>
</evidence>
<organism evidence="4 5">
    <name type="scientific">Mariniflexile gromovii</name>
    <dbReference type="NCBI Taxonomy" id="362523"/>
    <lineage>
        <taxon>Bacteria</taxon>
        <taxon>Pseudomonadati</taxon>
        <taxon>Bacteroidota</taxon>
        <taxon>Flavobacteriia</taxon>
        <taxon>Flavobacteriales</taxon>
        <taxon>Flavobacteriaceae</taxon>
        <taxon>Mariniflexile</taxon>
    </lineage>
</organism>
<feature type="signal peptide" evidence="2">
    <location>
        <begin position="1"/>
        <end position="18"/>
    </location>
</feature>
<evidence type="ECO:0000259" key="3">
    <source>
        <dbReference type="Pfam" id="PF13505"/>
    </source>
</evidence>
<dbReference type="InterPro" id="IPR036709">
    <property type="entry name" value="Autotransporte_beta_dom_sf"/>
</dbReference>
<gene>
    <name evidence="4" type="ORF">J8H85_07110</name>
</gene>
<sequence>MKTHLIIALVLVSTFTFAQNSEEKFEIPKNQWIVGGIINFNSQNSESEYESSNSDSNQTSLFIKPDIGYAIDSNLVIGLMPGFNILNFKHDGSNDEYKSNGFSIAPYIRKYFAISNNFALNVQGEFMYSYQKNENIYANSGTNFTSESDRNSIFIGVKPGLTYSLTNKIYLNANLGSIGYYSDKSENNEGIVSKSNNFNLSLSSSDLYFGVLVLL</sequence>
<dbReference type="Proteomes" id="UP000670776">
    <property type="component" value="Unassembled WGS sequence"/>
</dbReference>